<dbReference type="PANTHER" id="PTHR43605:SF10">
    <property type="entry name" value="ACYL-COA SYNTHETASE MEDIUM CHAIN FAMILY MEMBER 3"/>
    <property type="match status" value="1"/>
</dbReference>
<dbReference type="InterPro" id="IPR051087">
    <property type="entry name" value="Mitochondrial_ACSM"/>
</dbReference>
<evidence type="ECO:0000256" key="3">
    <source>
        <dbReference type="ARBA" id="ARBA00022741"/>
    </source>
</evidence>
<evidence type="ECO:0000256" key="4">
    <source>
        <dbReference type="ARBA" id="ARBA00022840"/>
    </source>
</evidence>
<evidence type="ECO:0000256" key="2">
    <source>
        <dbReference type="ARBA" id="ARBA00022598"/>
    </source>
</evidence>
<dbReference type="KEGG" id="tmz:Tmz1t_1187"/>
<dbReference type="RefSeq" id="WP_012584907.1">
    <property type="nucleotide sequence ID" value="NC_011662.2"/>
</dbReference>
<dbReference type="EMBL" id="SSFD01000226">
    <property type="protein sequence ID" value="TXH82986.1"/>
    <property type="molecule type" value="Genomic_DNA"/>
</dbReference>
<dbReference type="STRING" id="85643.Tmz1t_1187"/>
<feature type="domain" description="AMP-binding enzyme C-terminal" evidence="7">
    <location>
        <begin position="452"/>
        <end position="529"/>
    </location>
</feature>
<gene>
    <name evidence="8" type="ordered locus">Tmz1t_1187</name>
    <name evidence="9" type="ORF">E6Q80_14145</name>
</gene>
<dbReference type="InterPro" id="IPR025110">
    <property type="entry name" value="AMP-bd_C"/>
</dbReference>
<protein>
    <submittedName>
        <fullName evidence="8 9">AMP-dependent synthetase</fullName>
    </submittedName>
</protein>
<accession>C4ZK98</accession>
<evidence type="ECO:0000259" key="6">
    <source>
        <dbReference type="Pfam" id="PF00501"/>
    </source>
</evidence>
<keyword evidence="10" id="KW-1185">Reference proteome</keyword>
<dbReference type="SUPFAM" id="SSF56801">
    <property type="entry name" value="Acetyl-CoA synthetase-like"/>
    <property type="match status" value="1"/>
</dbReference>
<dbReference type="Proteomes" id="UP000321192">
    <property type="component" value="Unassembled WGS sequence"/>
</dbReference>
<accession>A0A5C7SJ41</accession>
<dbReference type="Gene3D" id="3.30.300.30">
    <property type="match status" value="1"/>
</dbReference>
<dbReference type="InterPro" id="IPR000873">
    <property type="entry name" value="AMP-dep_synth/lig_dom"/>
</dbReference>
<dbReference type="Proteomes" id="UP000002186">
    <property type="component" value="Chromosome"/>
</dbReference>
<evidence type="ECO:0000313" key="11">
    <source>
        <dbReference type="Proteomes" id="UP000321192"/>
    </source>
</evidence>
<organism evidence="8 10">
    <name type="scientific">Thauera aminoaromatica</name>
    <dbReference type="NCBI Taxonomy" id="164330"/>
    <lineage>
        <taxon>Bacteria</taxon>
        <taxon>Pseudomonadati</taxon>
        <taxon>Pseudomonadota</taxon>
        <taxon>Betaproteobacteria</taxon>
        <taxon>Rhodocyclales</taxon>
        <taxon>Zoogloeaceae</taxon>
        <taxon>Thauera</taxon>
    </lineage>
</organism>
<evidence type="ECO:0000313" key="9">
    <source>
        <dbReference type="EMBL" id="TXH82986.1"/>
    </source>
</evidence>
<reference evidence="10" key="1">
    <citation type="submission" date="2009-05" db="EMBL/GenBank/DDBJ databases">
        <title>Complete sequence of chromosome of Thauera sp. MZ1T.</title>
        <authorList>
            <consortium name="US DOE Joint Genome Institute"/>
            <person name="Lucas S."/>
            <person name="Copeland A."/>
            <person name="Lapidus A."/>
            <person name="Glavina del Rio T."/>
            <person name="Dalin E."/>
            <person name="Tice H."/>
            <person name="Bruce D."/>
            <person name="Goodwin L."/>
            <person name="Pitluck S."/>
            <person name="Sims D."/>
            <person name="Brettin T."/>
            <person name="Detter J.C."/>
            <person name="Han C."/>
            <person name="Larimer F."/>
            <person name="Land M."/>
            <person name="Hauser L."/>
            <person name="Kyrpides N."/>
            <person name="Mikhailova N."/>
            <person name="Sayler G.S."/>
        </authorList>
    </citation>
    <scope>NUCLEOTIDE SEQUENCE [LARGE SCALE GENOMIC DNA]</scope>
    <source>
        <strain evidence="10">MZ1T</strain>
    </source>
</reference>
<evidence type="ECO:0000313" key="8">
    <source>
        <dbReference type="EMBL" id="ACK53946.1"/>
    </source>
</evidence>
<reference evidence="9 11" key="3">
    <citation type="submission" date="2018-09" db="EMBL/GenBank/DDBJ databases">
        <title>Metagenome Assembled Genomes from an Advanced Water Purification Facility.</title>
        <authorList>
            <person name="Stamps B.W."/>
            <person name="Spear J.R."/>
        </authorList>
    </citation>
    <scope>NUCLEOTIDE SEQUENCE [LARGE SCALE GENOMIC DNA]</scope>
    <source>
        <strain evidence="9">Bin_27_1</strain>
    </source>
</reference>
<dbReference type="GO" id="GO:0005524">
    <property type="term" value="F:ATP binding"/>
    <property type="evidence" value="ECO:0007669"/>
    <property type="project" value="UniProtKB-KW"/>
</dbReference>
<evidence type="ECO:0000256" key="1">
    <source>
        <dbReference type="ARBA" id="ARBA00006432"/>
    </source>
</evidence>
<dbReference type="Pfam" id="PF00501">
    <property type="entry name" value="AMP-binding"/>
    <property type="match status" value="1"/>
</dbReference>
<dbReference type="HOGENOM" id="CLU_000022_59_10_4"/>
<dbReference type="GO" id="GO:0016405">
    <property type="term" value="F:CoA-ligase activity"/>
    <property type="evidence" value="ECO:0007669"/>
    <property type="project" value="UniProtKB-ARBA"/>
</dbReference>
<dbReference type="InterPro" id="IPR045851">
    <property type="entry name" value="AMP-bd_C_sf"/>
</dbReference>
<evidence type="ECO:0000259" key="7">
    <source>
        <dbReference type="Pfam" id="PF13193"/>
    </source>
</evidence>
<dbReference type="AlphaFoldDB" id="C4ZK98"/>
<dbReference type="Pfam" id="PF13193">
    <property type="entry name" value="AMP-binding_C"/>
    <property type="match status" value="1"/>
</dbReference>
<evidence type="ECO:0000256" key="5">
    <source>
        <dbReference type="SAM" id="MobiDB-lite"/>
    </source>
</evidence>
<dbReference type="InterPro" id="IPR042099">
    <property type="entry name" value="ANL_N_sf"/>
</dbReference>
<sequence length="562" mass="61770">MLATDTFLNARDFLSAHRSDPEGAWRGFAWPQLEHFNWALDYFDQVADAADRLALWVVHEGGGEERLSFADLTQRSNRTANFLRRIGVRRGARILLMLGNELALWECMLAAMKLGAAVIPATPQLTGADLADRLARAQVEHVIVDASHAAKFDDLAAPFSRIVVGARRPGCACYEDAGAESAVFVADRPTARDEEFLLYFTSGTTAKPKLVLGTQQSYPVGHLSTMYWLGLGRGDLHWNLSSPGWAKHAWSSFFAPWNAEAAVFAFDAARFSARTVLDVLHAYPVVSFCAPPTVWRMLVQEVLGERPPVLRELASAGEPLNPEVVDEVREAWGIVIREGYGQTETTAVLGTPPGVRPRPGAIGKSLPGYRVVLLDEQGVEAMEGEICIGLEPRPLGLMSGYAGAPERNAIAMRDGYYHTGDIAHRDDEGYIHYVGRSDDVFKVSDYRISPFELESVLVEHPAVAEAAVVPCPDVVRLAVPKAFVGLAAGHVPSRELAGELLAFARARLAPYQRIRRIEFAELPKTISGKIRRVQLRTAEMGRDPGEARPPLEFREEDFDPAP</sequence>
<dbReference type="GO" id="GO:0006637">
    <property type="term" value="P:acyl-CoA metabolic process"/>
    <property type="evidence" value="ECO:0007669"/>
    <property type="project" value="TreeGrafter"/>
</dbReference>
<reference evidence="8 10" key="2">
    <citation type="journal article" date="2012" name="Stand. Genomic Sci.">
        <title>Complete genome sequence of Thauera aminoaromatica strain MZ1T.</title>
        <authorList>
            <person name="Jiang K."/>
            <person name="Sanseverino J."/>
            <person name="Chauhan A."/>
            <person name="Lucas S."/>
            <person name="Copeland A."/>
            <person name="Lapidus A."/>
            <person name="Del Rio T.G."/>
            <person name="Dalin E."/>
            <person name="Tice H."/>
            <person name="Bruce D."/>
            <person name="Goodwin L."/>
            <person name="Pitluck S."/>
            <person name="Sims D."/>
            <person name="Brettin T."/>
            <person name="Detter J.C."/>
            <person name="Han C."/>
            <person name="Chang Y.J."/>
            <person name="Larimer F."/>
            <person name="Land M."/>
            <person name="Hauser L."/>
            <person name="Kyrpides N.C."/>
            <person name="Mikhailova N."/>
            <person name="Moser S."/>
            <person name="Jegier P."/>
            <person name="Close D."/>
            <person name="Debruyn J.M."/>
            <person name="Wang Y."/>
            <person name="Layton A.C."/>
            <person name="Allen M.S."/>
            <person name="Sayler G.S."/>
        </authorList>
    </citation>
    <scope>NUCLEOTIDE SEQUENCE [LARGE SCALE GENOMIC DNA]</scope>
    <source>
        <strain evidence="8 10">MZ1T</strain>
    </source>
</reference>
<feature type="domain" description="AMP-dependent synthetase/ligase" evidence="6">
    <location>
        <begin position="44"/>
        <end position="401"/>
    </location>
</feature>
<dbReference type="GO" id="GO:0015645">
    <property type="term" value="F:fatty acid ligase activity"/>
    <property type="evidence" value="ECO:0007669"/>
    <property type="project" value="TreeGrafter"/>
</dbReference>
<keyword evidence="4" id="KW-0067">ATP-binding</keyword>
<dbReference type="GO" id="GO:0004321">
    <property type="term" value="F:fatty-acyl-CoA synthase activity"/>
    <property type="evidence" value="ECO:0007669"/>
    <property type="project" value="TreeGrafter"/>
</dbReference>
<feature type="region of interest" description="Disordered" evidence="5">
    <location>
        <begin position="537"/>
        <end position="562"/>
    </location>
</feature>
<dbReference type="eggNOG" id="COG0365">
    <property type="taxonomic scope" value="Bacteria"/>
</dbReference>
<dbReference type="OrthoDB" id="9766486at2"/>
<comment type="similarity">
    <text evidence="1">Belongs to the ATP-dependent AMP-binding enzyme family.</text>
</comment>
<dbReference type="GO" id="GO:0006633">
    <property type="term" value="P:fatty acid biosynthetic process"/>
    <property type="evidence" value="ECO:0007669"/>
    <property type="project" value="TreeGrafter"/>
</dbReference>
<keyword evidence="2 8" id="KW-0436">Ligase</keyword>
<evidence type="ECO:0000313" key="10">
    <source>
        <dbReference type="Proteomes" id="UP000002186"/>
    </source>
</evidence>
<dbReference type="EMBL" id="CP001281">
    <property type="protein sequence ID" value="ACK53946.1"/>
    <property type="molecule type" value="Genomic_DNA"/>
</dbReference>
<dbReference type="FunFam" id="3.30.300.30:FF:000028">
    <property type="entry name" value="AMP-dependent synthetase"/>
    <property type="match status" value="1"/>
</dbReference>
<proteinExistence type="inferred from homology"/>
<dbReference type="PANTHER" id="PTHR43605">
    <property type="entry name" value="ACYL-COENZYME A SYNTHETASE"/>
    <property type="match status" value="1"/>
</dbReference>
<keyword evidence="3" id="KW-0547">Nucleotide-binding</keyword>
<name>C4ZK98_THASP</name>
<feature type="compositionally biased region" description="Basic and acidic residues" evidence="5">
    <location>
        <begin position="539"/>
        <end position="553"/>
    </location>
</feature>
<dbReference type="Gene3D" id="3.40.50.12780">
    <property type="entry name" value="N-terminal domain of ligase-like"/>
    <property type="match status" value="1"/>
</dbReference>